<sequence>MFFQSLLAITLVAVASAAPSNMERSADATTTVTLCTGTVSPPEGCIAVPFVSQSCLDLSQGGFSFLNKEISGAVVPGGFICTFFEDAGCIATGTGNSNQDSEVVLSEGSWNLASAPGLSGTENFNDLTSSITCSPL</sequence>
<evidence type="ECO:0000256" key="1">
    <source>
        <dbReference type="SAM" id="SignalP"/>
    </source>
</evidence>
<accession>A0AAD7AXW9</accession>
<proteinExistence type="predicted"/>
<comment type="caution">
    <text evidence="2">The sequence shown here is derived from an EMBL/GenBank/DDBJ whole genome shotgun (WGS) entry which is preliminary data.</text>
</comment>
<keyword evidence="1" id="KW-0732">Signal</keyword>
<evidence type="ECO:0000313" key="2">
    <source>
        <dbReference type="EMBL" id="KAJ7602764.1"/>
    </source>
</evidence>
<name>A0AAD7AXW9_9AGAR</name>
<organism evidence="2 3">
    <name type="scientific">Roridomyces roridus</name>
    <dbReference type="NCBI Taxonomy" id="1738132"/>
    <lineage>
        <taxon>Eukaryota</taxon>
        <taxon>Fungi</taxon>
        <taxon>Dikarya</taxon>
        <taxon>Basidiomycota</taxon>
        <taxon>Agaricomycotina</taxon>
        <taxon>Agaricomycetes</taxon>
        <taxon>Agaricomycetidae</taxon>
        <taxon>Agaricales</taxon>
        <taxon>Marasmiineae</taxon>
        <taxon>Mycenaceae</taxon>
        <taxon>Roridomyces</taxon>
    </lineage>
</organism>
<feature type="chain" id="PRO_5042014613" evidence="1">
    <location>
        <begin position="18"/>
        <end position="136"/>
    </location>
</feature>
<gene>
    <name evidence="2" type="ORF">FB45DRAFT_965011</name>
</gene>
<evidence type="ECO:0000313" key="3">
    <source>
        <dbReference type="Proteomes" id="UP001221142"/>
    </source>
</evidence>
<keyword evidence="3" id="KW-1185">Reference proteome</keyword>
<reference evidence="2" key="1">
    <citation type="submission" date="2023-03" db="EMBL/GenBank/DDBJ databases">
        <title>Massive genome expansion in bonnet fungi (Mycena s.s.) driven by repeated elements and novel gene families across ecological guilds.</title>
        <authorList>
            <consortium name="Lawrence Berkeley National Laboratory"/>
            <person name="Harder C.B."/>
            <person name="Miyauchi S."/>
            <person name="Viragh M."/>
            <person name="Kuo A."/>
            <person name="Thoen E."/>
            <person name="Andreopoulos B."/>
            <person name="Lu D."/>
            <person name="Skrede I."/>
            <person name="Drula E."/>
            <person name="Henrissat B."/>
            <person name="Morin E."/>
            <person name="Kohler A."/>
            <person name="Barry K."/>
            <person name="LaButti K."/>
            <person name="Morin E."/>
            <person name="Salamov A."/>
            <person name="Lipzen A."/>
            <person name="Mereny Z."/>
            <person name="Hegedus B."/>
            <person name="Baldrian P."/>
            <person name="Stursova M."/>
            <person name="Weitz H."/>
            <person name="Taylor A."/>
            <person name="Grigoriev I.V."/>
            <person name="Nagy L.G."/>
            <person name="Martin F."/>
            <person name="Kauserud H."/>
        </authorList>
    </citation>
    <scope>NUCLEOTIDE SEQUENCE</scope>
    <source>
        <strain evidence="2">9284</strain>
    </source>
</reference>
<dbReference type="AlphaFoldDB" id="A0AAD7AXW9"/>
<protein>
    <submittedName>
        <fullName evidence="2">Uncharacterized protein</fullName>
    </submittedName>
</protein>
<feature type="signal peptide" evidence="1">
    <location>
        <begin position="1"/>
        <end position="17"/>
    </location>
</feature>
<dbReference type="EMBL" id="JARKIF010000202">
    <property type="protein sequence ID" value="KAJ7602764.1"/>
    <property type="molecule type" value="Genomic_DNA"/>
</dbReference>
<dbReference type="Proteomes" id="UP001221142">
    <property type="component" value="Unassembled WGS sequence"/>
</dbReference>